<protein>
    <submittedName>
        <fullName evidence="1">Uncharacterized protein</fullName>
    </submittedName>
</protein>
<dbReference type="EMBL" id="GBXM01037207">
    <property type="protein sequence ID" value="JAH71370.1"/>
    <property type="molecule type" value="Transcribed_RNA"/>
</dbReference>
<organism evidence="1">
    <name type="scientific">Anguilla anguilla</name>
    <name type="common">European freshwater eel</name>
    <name type="synonym">Muraena anguilla</name>
    <dbReference type="NCBI Taxonomy" id="7936"/>
    <lineage>
        <taxon>Eukaryota</taxon>
        <taxon>Metazoa</taxon>
        <taxon>Chordata</taxon>
        <taxon>Craniata</taxon>
        <taxon>Vertebrata</taxon>
        <taxon>Euteleostomi</taxon>
        <taxon>Actinopterygii</taxon>
        <taxon>Neopterygii</taxon>
        <taxon>Teleostei</taxon>
        <taxon>Anguilliformes</taxon>
        <taxon>Anguillidae</taxon>
        <taxon>Anguilla</taxon>
    </lineage>
</organism>
<reference evidence="1" key="1">
    <citation type="submission" date="2014-11" db="EMBL/GenBank/DDBJ databases">
        <authorList>
            <person name="Amaro Gonzalez C."/>
        </authorList>
    </citation>
    <scope>NUCLEOTIDE SEQUENCE</scope>
</reference>
<name>A0A0E9V1S1_ANGAN</name>
<dbReference type="AlphaFoldDB" id="A0A0E9V1S1"/>
<evidence type="ECO:0000313" key="1">
    <source>
        <dbReference type="EMBL" id="JAH71370.1"/>
    </source>
</evidence>
<accession>A0A0E9V1S1</accession>
<sequence length="21" mass="2346">MSMDSACAQRETLIIESCQDN</sequence>
<reference evidence="1" key="2">
    <citation type="journal article" date="2015" name="Fish Shellfish Immunol.">
        <title>Early steps in the European eel (Anguilla anguilla)-Vibrio vulnificus interaction in the gills: Role of the RtxA13 toxin.</title>
        <authorList>
            <person name="Callol A."/>
            <person name="Pajuelo D."/>
            <person name="Ebbesson L."/>
            <person name="Teles M."/>
            <person name="MacKenzie S."/>
            <person name="Amaro C."/>
        </authorList>
    </citation>
    <scope>NUCLEOTIDE SEQUENCE</scope>
</reference>
<proteinExistence type="predicted"/>